<gene>
    <name evidence="2" type="ORF">BEN49_01475</name>
</gene>
<organism evidence="2 3">
    <name type="scientific">Hymenobacter coccineus</name>
    <dbReference type="NCBI Taxonomy" id="1908235"/>
    <lineage>
        <taxon>Bacteria</taxon>
        <taxon>Pseudomonadati</taxon>
        <taxon>Bacteroidota</taxon>
        <taxon>Cytophagia</taxon>
        <taxon>Cytophagales</taxon>
        <taxon>Hymenobacteraceae</taxon>
        <taxon>Hymenobacter</taxon>
    </lineage>
</organism>
<accession>A0A1G1TDS0</accession>
<sequence length="175" mass="18832">MITLIVSTNRPNSRARRVASLYASLLHALGAETQFLDLADLPADALESTLYHNTGKHEAFNRLAAGLNASDKVVFFVPEYNCSFPGALKLFIDGLPYRGGLRGKKAALVGLGTGSQGGSLALSHLTDVLMYLNSAVLPQRVRLPFIDKELTAEGHLATPLLMELLREQAAALLAF</sequence>
<proteinExistence type="predicted"/>
<protein>
    <submittedName>
        <fullName evidence="2">NADPH-dependent FMN reductase</fullName>
    </submittedName>
</protein>
<dbReference type="OrthoDB" id="9812295at2"/>
<dbReference type="EMBL" id="MDZA01000312">
    <property type="protein sequence ID" value="OGX89022.1"/>
    <property type="molecule type" value="Genomic_DNA"/>
</dbReference>
<dbReference type="GO" id="GO:0005829">
    <property type="term" value="C:cytosol"/>
    <property type="evidence" value="ECO:0007669"/>
    <property type="project" value="TreeGrafter"/>
</dbReference>
<dbReference type="Proteomes" id="UP000177506">
    <property type="component" value="Unassembled WGS sequence"/>
</dbReference>
<dbReference type="RefSeq" id="WP_070745212.1">
    <property type="nucleotide sequence ID" value="NZ_MDZA01000312.1"/>
</dbReference>
<keyword evidence="3" id="KW-1185">Reference proteome</keyword>
<reference evidence="2 3" key="1">
    <citation type="submission" date="2016-08" db="EMBL/GenBank/DDBJ databases">
        <title>Hymenobacter coccineus sp. nov., Hymenobacter lapidarius sp. nov. and Hymenobacter glacialis sp. nov., isolated from Antarctic soil.</title>
        <authorList>
            <person name="Sedlacek I."/>
            <person name="Kralova S."/>
            <person name="Kyrova K."/>
            <person name="Maslanova I."/>
            <person name="Stankova E."/>
            <person name="Vrbovska V."/>
            <person name="Nemec M."/>
            <person name="Bartak M."/>
            <person name="Svec P."/>
            <person name="Busse H.-J."/>
            <person name="Pantucek R."/>
        </authorList>
    </citation>
    <scope>NUCLEOTIDE SEQUENCE [LARGE SCALE GENOMIC DNA]</scope>
    <source>
        <strain evidence="2 3">CCM 8649</strain>
    </source>
</reference>
<dbReference type="PANTHER" id="PTHR30543:SF21">
    <property type="entry name" value="NAD(P)H-DEPENDENT FMN REDUCTASE LOT6"/>
    <property type="match status" value="1"/>
</dbReference>
<dbReference type="InterPro" id="IPR050712">
    <property type="entry name" value="NAD(P)H-dep_reductase"/>
</dbReference>
<dbReference type="PANTHER" id="PTHR30543">
    <property type="entry name" value="CHROMATE REDUCTASE"/>
    <property type="match status" value="1"/>
</dbReference>
<dbReference type="InterPro" id="IPR005025">
    <property type="entry name" value="FMN_Rdtase-like_dom"/>
</dbReference>
<dbReference type="Pfam" id="PF03358">
    <property type="entry name" value="FMN_red"/>
    <property type="match status" value="1"/>
</dbReference>
<evidence type="ECO:0000259" key="1">
    <source>
        <dbReference type="Pfam" id="PF03358"/>
    </source>
</evidence>
<comment type="caution">
    <text evidence="2">The sequence shown here is derived from an EMBL/GenBank/DDBJ whole genome shotgun (WGS) entry which is preliminary data.</text>
</comment>
<name>A0A1G1TDS0_9BACT</name>
<dbReference type="Gene3D" id="3.40.50.360">
    <property type="match status" value="1"/>
</dbReference>
<evidence type="ECO:0000313" key="3">
    <source>
        <dbReference type="Proteomes" id="UP000177506"/>
    </source>
</evidence>
<dbReference type="InterPro" id="IPR029039">
    <property type="entry name" value="Flavoprotein-like_sf"/>
</dbReference>
<dbReference type="GO" id="GO:0016491">
    <property type="term" value="F:oxidoreductase activity"/>
    <property type="evidence" value="ECO:0007669"/>
    <property type="project" value="InterPro"/>
</dbReference>
<dbReference type="SUPFAM" id="SSF52218">
    <property type="entry name" value="Flavoproteins"/>
    <property type="match status" value="1"/>
</dbReference>
<dbReference type="AlphaFoldDB" id="A0A1G1TDS0"/>
<evidence type="ECO:0000313" key="2">
    <source>
        <dbReference type="EMBL" id="OGX89022.1"/>
    </source>
</evidence>
<dbReference type="GO" id="GO:0010181">
    <property type="term" value="F:FMN binding"/>
    <property type="evidence" value="ECO:0007669"/>
    <property type="project" value="TreeGrafter"/>
</dbReference>
<feature type="domain" description="NADPH-dependent FMN reductase-like" evidence="1">
    <location>
        <begin position="2"/>
        <end position="139"/>
    </location>
</feature>